<organism evidence="2 3">
    <name type="scientific">Tissierella carlieri</name>
    <dbReference type="NCBI Taxonomy" id="689904"/>
    <lineage>
        <taxon>Bacteria</taxon>
        <taxon>Bacillati</taxon>
        <taxon>Bacillota</taxon>
        <taxon>Tissierellia</taxon>
        <taxon>Tissierellales</taxon>
        <taxon>Tissierellaceae</taxon>
        <taxon>Tissierella</taxon>
    </lineage>
</organism>
<proteinExistence type="predicted"/>
<keyword evidence="3" id="KW-1185">Reference proteome</keyword>
<keyword evidence="1" id="KW-0472">Membrane</keyword>
<dbReference type="EMBL" id="JANGAC010000001">
    <property type="protein sequence ID" value="MCQ4921595.1"/>
    <property type="molecule type" value="Genomic_DNA"/>
</dbReference>
<feature type="transmembrane region" description="Helical" evidence="1">
    <location>
        <begin position="31"/>
        <end position="50"/>
    </location>
</feature>
<keyword evidence="1" id="KW-0812">Transmembrane</keyword>
<reference evidence="2 3" key="1">
    <citation type="submission" date="2022-06" db="EMBL/GenBank/DDBJ databases">
        <title>Isolation of gut microbiota from human fecal samples.</title>
        <authorList>
            <person name="Pamer E.G."/>
            <person name="Barat B."/>
            <person name="Waligurski E."/>
            <person name="Medina S."/>
            <person name="Paddock L."/>
            <person name="Mostad J."/>
        </authorList>
    </citation>
    <scope>NUCLEOTIDE SEQUENCE [LARGE SCALE GENOMIC DNA]</scope>
    <source>
        <strain evidence="2 3">DFI.7.95</strain>
    </source>
</reference>
<gene>
    <name evidence="2" type="ORF">NE686_00735</name>
</gene>
<protein>
    <submittedName>
        <fullName evidence="2">Uncharacterized protein</fullName>
    </submittedName>
</protein>
<accession>A0ABT1S547</accession>
<evidence type="ECO:0000256" key="1">
    <source>
        <dbReference type="SAM" id="Phobius"/>
    </source>
</evidence>
<evidence type="ECO:0000313" key="3">
    <source>
        <dbReference type="Proteomes" id="UP001524478"/>
    </source>
</evidence>
<feature type="transmembrane region" description="Helical" evidence="1">
    <location>
        <begin position="7"/>
        <end position="25"/>
    </location>
</feature>
<keyword evidence="1" id="KW-1133">Transmembrane helix</keyword>
<dbReference type="Proteomes" id="UP001524478">
    <property type="component" value="Unassembled WGS sequence"/>
</dbReference>
<comment type="caution">
    <text evidence="2">The sequence shown here is derived from an EMBL/GenBank/DDBJ whole genome shotgun (WGS) entry which is preliminary data.</text>
</comment>
<dbReference type="RefSeq" id="WP_216555620.1">
    <property type="nucleotide sequence ID" value="NZ_JAHLOH010000016.1"/>
</dbReference>
<sequence length="56" mass="6381">MKGLSLINIGFFIFIILHVINRFVIKVSDPIYVAIMILANAFLFGGMLKIRKEGKR</sequence>
<name>A0ABT1S547_9FIRM</name>
<evidence type="ECO:0000313" key="2">
    <source>
        <dbReference type="EMBL" id="MCQ4921595.1"/>
    </source>
</evidence>